<evidence type="ECO:0000313" key="3">
    <source>
        <dbReference type="Proteomes" id="UP000646749"/>
    </source>
</evidence>
<evidence type="ECO:0000256" key="1">
    <source>
        <dbReference type="SAM" id="MobiDB-lite"/>
    </source>
</evidence>
<keyword evidence="3" id="KW-1185">Reference proteome</keyword>
<gene>
    <name evidence="2" type="ORF">Pen02_51280</name>
</gene>
<evidence type="ECO:0000313" key="2">
    <source>
        <dbReference type="EMBL" id="GIG90192.1"/>
    </source>
</evidence>
<dbReference type="EMBL" id="BONW01000025">
    <property type="protein sequence ID" value="GIG90192.1"/>
    <property type="molecule type" value="Genomic_DNA"/>
</dbReference>
<comment type="caution">
    <text evidence="2">The sequence shown here is derived from an EMBL/GenBank/DDBJ whole genome shotgun (WGS) entry which is preliminary data.</text>
</comment>
<reference evidence="2 3" key="1">
    <citation type="submission" date="2021-01" db="EMBL/GenBank/DDBJ databases">
        <title>Whole genome shotgun sequence of Plantactinospora endophytica NBRC 110450.</title>
        <authorList>
            <person name="Komaki H."/>
            <person name="Tamura T."/>
        </authorList>
    </citation>
    <scope>NUCLEOTIDE SEQUENCE [LARGE SCALE GENOMIC DNA]</scope>
    <source>
        <strain evidence="2 3">NBRC 110450</strain>
    </source>
</reference>
<accession>A0ABQ4E660</accession>
<dbReference type="Proteomes" id="UP000646749">
    <property type="component" value="Unassembled WGS sequence"/>
</dbReference>
<feature type="compositionally biased region" description="Low complexity" evidence="1">
    <location>
        <begin position="52"/>
        <end position="61"/>
    </location>
</feature>
<sequence length="61" mass="6754">MFSTDAHFLLTLHRTHADELRAEADSARLARSVTRRSGRNPARAARRRRSDPAASQAPAAK</sequence>
<proteinExistence type="predicted"/>
<feature type="region of interest" description="Disordered" evidence="1">
    <location>
        <begin position="26"/>
        <end position="61"/>
    </location>
</feature>
<protein>
    <submittedName>
        <fullName evidence="2">Uncharacterized protein</fullName>
    </submittedName>
</protein>
<feature type="compositionally biased region" description="Basic residues" evidence="1">
    <location>
        <begin position="33"/>
        <end position="49"/>
    </location>
</feature>
<organism evidence="2 3">
    <name type="scientific">Plantactinospora endophytica</name>
    <dbReference type="NCBI Taxonomy" id="673535"/>
    <lineage>
        <taxon>Bacteria</taxon>
        <taxon>Bacillati</taxon>
        <taxon>Actinomycetota</taxon>
        <taxon>Actinomycetes</taxon>
        <taxon>Micromonosporales</taxon>
        <taxon>Micromonosporaceae</taxon>
        <taxon>Plantactinospora</taxon>
    </lineage>
</organism>
<name>A0ABQ4E660_9ACTN</name>
<dbReference type="RefSeq" id="WP_203868626.1">
    <property type="nucleotide sequence ID" value="NZ_BONW01000025.1"/>
</dbReference>